<proteinExistence type="inferred from homology"/>
<feature type="domain" description="DNA replication/recombination mediator RecO N-terminal" evidence="7">
    <location>
        <begin position="4"/>
        <end position="75"/>
    </location>
</feature>
<name>A0A381VU41_9ZZZZ</name>
<accession>A0A381VU41</accession>
<reference evidence="8" key="1">
    <citation type="submission" date="2018-05" db="EMBL/GenBank/DDBJ databases">
        <authorList>
            <person name="Lanie J.A."/>
            <person name="Ng W.-L."/>
            <person name="Kazmierczak K.M."/>
            <person name="Andrzejewski T.M."/>
            <person name="Davidsen T.M."/>
            <person name="Wayne K.J."/>
            <person name="Tettelin H."/>
            <person name="Glass J.I."/>
            <person name="Rusch D."/>
            <person name="Podicherti R."/>
            <person name="Tsui H.-C.T."/>
            <person name="Winkler M.E."/>
        </authorList>
    </citation>
    <scope>NUCLEOTIDE SEQUENCE</scope>
</reference>
<dbReference type="SUPFAM" id="SSF50249">
    <property type="entry name" value="Nucleic acid-binding proteins"/>
    <property type="match status" value="1"/>
</dbReference>
<dbReference type="EMBL" id="UINC01009790">
    <property type="protein sequence ID" value="SVA43820.1"/>
    <property type="molecule type" value="Genomic_DNA"/>
</dbReference>
<dbReference type="Pfam" id="PF11967">
    <property type="entry name" value="RecO_N"/>
    <property type="match status" value="1"/>
</dbReference>
<dbReference type="Gene3D" id="1.20.1440.120">
    <property type="entry name" value="Recombination protein O, C-terminal domain"/>
    <property type="match status" value="1"/>
</dbReference>
<organism evidence="8">
    <name type="scientific">marine metagenome</name>
    <dbReference type="NCBI Taxonomy" id="408172"/>
    <lineage>
        <taxon>unclassified sequences</taxon>
        <taxon>metagenomes</taxon>
        <taxon>ecological metagenomes</taxon>
    </lineage>
</organism>
<protein>
    <recommendedName>
        <fullName evidence="2">DNA repair protein RecO</fullName>
    </recommendedName>
    <alternativeName>
        <fullName evidence="6">Recombination protein O</fullName>
    </alternativeName>
</protein>
<dbReference type="InterPro" id="IPR037278">
    <property type="entry name" value="ARFGAP/RecO"/>
</dbReference>
<dbReference type="Gene3D" id="2.40.50.140">
    <property type="entry name" value="Nucleic acid-binding proteins"/>
    <property type="match status" value="1"/>
</dbReference>
<evidence type="ECO:0000256" key="3">
    <source>
        <dbReference type="ARBA" id="ARBA00022763"/>
    </source>
</evidence>
<dbReference type="AlphaFoldDB" id="A0A381VU41"/>
<sequence length="256" mass="27981">VSIVSTSAVLLRSFNYGETSRVLRLYTRDFGLVSVMAKGIRRRGARGRAAFGTFSRGEITFYRKSTRELQTFKEFAVEDGGRSFGRDVTRFAGASVLAEIVLAHAGPDRNTELFTRLTAGLHRIESKESPDVVNVVLSEGWMLVGVLGYEPQLDDCVRCGLSLEGCGIGRFDYTAGGICCSDCGVDVTGPRIGPLAREQLGALLHGVELENIDRRRAHLRLLHDFSQYHLSGSKPLRSFAFLASLTENDGDGQSEG</sequence>
<dbReference type="InterPro" id="IPR003717">
    <property type="entry name" value="RecO"/>
</dbReference>
<keyword evidence="5" id="KW-0234">DNA repair</keyword>
<evidence type="ECO:0000256" key="5">
    <source>
        <dbReference type="ARBA" id="ARBA00023204"/>
    </source>
</evidence>
<comment type="similarity">
    <text evidence="1">Belongs to the RecO family.</text>
</comment>
<dbReference type="Pfam" id="PF02565">
    <property type="entry name" value="RecO_C"/>
    <property type="match status" value="1"/>
</dbReference>
<gene>
    <name evidence="8" type="ORF">METZ01_LOCUS96674</name>
</gene>
<dbReference type="PANTHER" id="PTHR33991">
    <property type="entry name" value="DNA REPAIR PROTEIN RECO"/>
    <property type="match status" value="1"/>
</dbReference>
<dbReference type="InterPro" id="IPR022572">
    <property type="entry name" value="DNA_rep/recomb_RecO_N"/>
</dbReference>
<dbReference type="SUPFAM" id="SSF57863">
    <property type="entry name" value="ArfGap/RecO-like zinc finger"/>
    <property type="match status" value="1"/>
</dbReference>
<evidence type="ECO:0000259" key="7">
    <source>
        <dbReference type="Pfam" id="PF11967"/>
    </source>
</evidence>
<evidence type="ECO:0000256" key="2">
    <source>
        <dbReference type="ARBA" id="ARBA00021310"/>
    </source>
</evidence>
<dbReference type="InterPro" id="IPR012340">
    <property type="entry name" value="NA-bd_OB-fold"/>
</dbReference>
<dbReference type="GO" id="GO:0043590">
    <property type="term" value="C:bacterial nucleoid"/>
    <property type="evidence" value="ECO:0007669"/>
    <property type="project" value="TreeGrafter"/>
</dbReference>
<dbReference type="PANTHER" id="PTHR33991:SF1">
    <property type="entry name" value="DNA REPAIR PROTEIN RECO"/>
    <property type="match status" value="1"/>
</dbReference>
<keyword evidence="4" id="KW-0233">DNA recombination</keyword>
<keyword evidence="3" id="KW-0227">DNA damage</keyword>
<dbReference type="InterPro" id="IPR042242">
    <property type="entry name" value="RecO_C"/>
</dbReference>
<dbReference type="NCBIfam" id="TIGR00613">
    <property type="entry name" value="reco"/>
    <property type="match status" value="1"/>
</dbReference>
<evidence type="ECO:0000313" key="8">
    <source>
        <dbReference type="EMBL" id="SVA43820.1"/>
    </source>
</evidence>
<evidence type="ECO:0000256" key="4">
    <source>
        <dbReference type="ARBA" id="ARBA00023172"/>
    </source>
</evidence>
<dbReference type="GO" id="GO:0006302">
    <property type="term" value="P:double-strand break repair"/>
    <property type="evidence" value="ECO:0007669"/>
    <property type="project" value="TreeGrafter"/>
</dbReference>
<dbReference type="GO" id="GO:0006310">
    <property type="term" value="P:DNA recombination"/>
    <property type="evidence" value="ECO:0007669"/>
    <property type="project" value="UniProtKB-KW"/>
</dbReference>
<feature type="non-terminal residue" evidence="8">
    <location>
        <position position="1"/>
    </location>
</feature>
<dbReference type="HAMAP" id="MF_00201">
    <property type="entry name" value="RecO"/>
    <property type="match status" value="1"/>
</dbReference>
<evidence type="ECO:0000256" key="6">
    <source>
        <dbReference type="ARBA" id="ARBA00033409"/>
    </source>
</evidence>
<evidence type="ECO:0000256" key="1">
    <source>
        <dbReference type="ARBA" id="ARBA00007452"/>
    </source>
</evidence>